<keyword evidence="3" id="KW-1185">Reference proteome</keyword>
<protein>
    <submittedName>
        <fullName evidence="2">Uncharacterized protein</fullName>
    </submittedName>
</protein>
<reference evidence="2" key="1">
    <citation type="submission" date="2021-06" db="EMBL/GenBank/DDBJ databases">
        <title>Parelaphostrongylus tenuis whole genome reference sequence.</title>
        <authorList>
            <person name="Garwood T.J."/>
            <person name="Larsen P.A."/>
            <person name="Fountain-Jones N.M."/>
            <person name="Garbe J.R."/>
            <person name="Macchietto M.G."/>
            <person name="Kania S.A."/>
            <person name="Gerhold R.W."/>
            <person name="Richards J.E."/>
            <person name="Wolf T.M."/>
        </authorList>
    </citation>
    <scope>NUCLEOTIDE SEQUENCE</scope>
    <source>
        <strain evidence="2">MNPRO001-30</strain>
        <tissue evidence="2">Meninges</tissue>
    </source>
</reference>
<feature type="chain" id="PRO_5041996702" evidence="1">
    <location>
        <begin position="23"/>
        <end position="61"/>
    </location>
</feature>
<evidence type="ECO:0000256" key="1">
    <source>
        <dbReference type="SAM" id="SignalP"/>
    </source>
</evidence>
<proteinExistence type="predicted"/>
<dbReference type="AlphaFoldDB" id="A0AAD5MYT2"/>
<dbReference type="Proteomes" id="UP001196413">
    <property type="component" value="Unassembled WGS sequence"/>
</dbReference>
<keyword evidence="1" id="KW-0732">Signal</keyword>
<dbReference type="EMBL" id="JAHQIW010002756">
    <property type="protein sequence ID" value="KAJ1356254.1"/>
    <property type="molecule type" value="Genomic_DNA"/>
</dbReference>
<gene>
    <name evidence="2" type="ORF">KIN20_013929</name>
</gene>
<evidence type="ECO:0000313" key="2">
    <source>
        <dbReference type="EMBL" id="KAJ1356254.1"/>
    </source>
</evidence>
<comment type="caution">
    <text evidence="2">The sequence shown here is derived from an EMBL/GenBank/DDBJ whole genome shotgun (WGS) entry which is preliminary data.</text>
</comment>
<name>A0AAD5MYT2_PARTN</name>
<accession>A0AAD5MYT2</accession>
<evidence type="ECO:0000313" key="3">
    <source>
        <dbReference type="Proteomes" id="UP001196413"/>
    </source>
</evidence>
<sequence length="61" mass="6322">MAGYLTSPLMVSLLATISTVFGCGVMPPGQVRTISFTVTGFTLPVAMVYTEAPAISAQILV</sequence>
<organism evidence="2 3">
    <name type="scientific">Parelaphostrongylus tenuis</name>
    <name type="common">Meningeal worm</name>
    <dbReference type="NCBI Taxonomy" id="148309"/>
    <lineage>
        <taxon>Eukaryota</taxon>
        <taxon>Metazoa</taxon>
        <taxon>Ecdysozoa</taxon>
        <taxon>Nematoda</taxon>
        <taxon>Chromadorea</taxon>
        <taxon>Rhabditida</taxon>
        <taxon>Rhabditina</taxon>
        <taxon>Rhabditomorpha</taxon>
        <taxon>Strongyloidea</taxon>
        <taxon>Metastrongylidae</taxon>
        <taxon>Parelaphostrongylus</taxon>
    </lineage>
</organism>
<feature type="signal peptide" evidence="1">
    <location>
        <begin position="1"/>
        <end position="22"/>
    </location>
</feature>